<evidence type="ECO:0000256" key="3">
    <source>
        <dbReference type="SAM" id="SignalP"/>
    </source>
</evidence>
<protein>
    <recommendedName>
        <fullName evidence="4">Glucose-methanol-choline oxidoreductase N-terminal domain-containing protein</fullName>
    </recommendedName>
</protein>
<dbReference type="InterPro" id="IPR036188">
    <property type="entry name" value="FAD/NAD-bd_sf"/>
</dbReference>
<feature type="signal peptide" evidence="3">
    <location>
        <begin position="1"/>
        <end position="18"/>
    </location>
</feature>
<dbReference type="PANTHER" id="PTHR11552">
    <property type="entry name" value="GLUCOSE-METHANOL-CHOLINE GMC OXIDOREDUCTASE"/>
    <property type="match status" value="1"/>
</dbReference>
<dbReference type="InterPro" id="IPR012132">
    <property type="entry name" value="GMC_OxRdtase"/>
</dbReference>
<comment type="caution">
    <text evidence="5">The sequence shown here is derived from an EMBL/GenBank/DDBJ whole genome shotgun (WGS) entry which is preliminary data.</text>
</comment>
<feature type="chain" id="PRO_5045877315" description="Glucose-methanol-choline oxidoreductase N-terminal domain-containing protein" evidence="3">
    <location>
        <begin position="19"/>
        <end position="619"/>
    </location>
</feature>
<dbReference type="SUPFAM" id="SSF54373">
    <property type="entry name" value="FAD-linked reductases, C-terminal domain"/>
    <property type="match status" value="1"/>
</dbReference>
<keyword evidence="6" id="KW-1185">Reference proteome</keyword>
<gene>
    <name evidence="5" type="ORF">N7G274_004595</name>
</gene>
<dbReference type="Pfam" id="PF05199">
    <property type="entry name" value="GMC_oxred_C"/>
    <property type="match status" value="1"/>
</dbReference>
<accession>A0ABR4ABF8</accession>
<dbReference type="PANTHER" id="PTHR11552:SF138">
    <property type="entry name" value="DEHYDROGENASE PKFF-RELATED"/>
    <property type="match status" value="1"/>
</dbReference>
<evidence type="ECO:0000256" key="1">
    <source>
        <dbReference type="ARBA" id="ARBA00010790"/>
    </source>
</evidence>
<dbReference type="InterPro" id="IPR000172">
    <property type="entry name" value="GMC_OxRdtase_N"/>
</dbReference>
<dbReference type="Gene3D" id="3.50.50.60">
    <property type="entry name" value="FAD/NAD(P)-binding domain"/>
    <property type="match status" value="1"/>
</dbReference>
<keyword evidence="2" id="KW-0325">Glycoprotein</keyword>
<dbReference type="PIRSF" id="PIRSF000137">
    <property type="entry name" value="Alcohol_oxidase"/>
    <property type="match status" value="1"/>
</dbReference>
<evidence type="ECO:0000313" key="6">
    <source>
        <dbReference type="Proteomes" id="UP001590950"/>
    </source>
</evidence>
<dbReference type="EMBL" id="JBEFKJ010000013">
    <property type="protein sequence ID" value="KAL2042835.1"/>
    <property type="molecule type" value="Genomic_DNA"/>
</dbReference>
<dbReference type="Gene3D" id="3.30.560.10">
    <property type="entry name" value="Glucose Oxidase, domain 3"/>
    <property type="match status" value="1"/>
</dbReference>
<dbReference type="SUPFAM" id="SSF51905">
    <property type="entry name" value="FAD/NAD(P)-binding domain"/>
    <property type="match status" value="1"/>
</dbReference>
<feature type="domain" description="Glucose-methanol-choline oxidoreductase N-terminal" evidence="4">
    <location>
        <begin position="320"/>
        <end position="334"/>
    </location>
</feature>
<dbReference type="Pfam" id="PF00732">
    <property type="entry name" value="GMC_oxred_N"/>
    <property type="match status" value="1"/>
</dbReference>
<proteinExistence type="inferred from homology"/>
<dbReference type="Proteomes" id="UP001590950">
    <property type="component" value="Unassembled WGS sequence"/>
</dbReference>
<sequence length="619" mass="66401">MRLNILLLLSIVCTHSSAVPASRRSQQVIPPILGSSFGVPGNASFDYVIVGGGTAGLTIAAKLASNPSVSVAVIEAGGFYELDNGNISVIPGEATFYSGTSPSDTQPLVDWGFNTVPQAGANNRIMHYARGKTLGGSSARNYMLYHRPTVASLEQWATEVGDISYEFANFLPFYKRDIQYTPPKDGLFMNSTVSQDPSAFDDNTGPLQVSYANFVDAFDTWAQRALEQSGMADINGFNSGELIGSSYATFTIDPVNAHRSSSESSFLRQAIKNTTLQIYKQTLALRIVFDKNNTAKGVAVNTAGEHYTIEAKREVIVSAGTFQSPQLLMVSGIGPKATLDSLGIPVINDLPGVGQNLWDQPFFGSSFRVNFLTASTLQSSPAAYAAAIQAYLTAATGPLSIPAGGVFGWEKLPDSYRRDLSDGTLEALAQFPADWPEIEWLPAAAYLGTQENHQTADPRDGYNYASMATALIAPLSRGTVSINSTSMLNAPLIDPNWLTHPADIEVAIAAFKRQRQLWAILSSYNLTIGEEAYPGLAVQTDAEILHSIRASVSPIWHASSTCRMGRSNDTRAVIDSSARVYGVQGLRVVDASSFPFLPPGHPQATVYALAQKIASEILG</sequence>
<dbReference type="InterPro" id="IPR007867">
    <property type="entry name" value="GMC_OxRtase_C"/>
</dbReference>
<dbReference type="PROSITE" id="PS00624">
    <property type="entry name" value="GMC_OXRED_2"/>
    <property type="match status" value="1"/>
</dbReference>
<evidence type="ECO:0000313" key="5">
    <source>
        <dbReference type="EMBL" id="KAL2042835.1"/>
    </source>
</evidence>
<keyword evidence="3" id="KW-0732">Signal</keyword>
<organism evidence="5 6">
    <name type="scientific">Stereocaulon virgatum</name>
    <dbReference type="NCBI Taxonomy" id="373712"/>
    <lineage>
        <taxon>Eukaryota</taxon>
        <taxon>Fungi</taxon>
        <taxon>Dikarya</taxon>
        <taxon>Ascomycota</taxon>
        <taxon>Pezizomycotina</taxon>
        <taxon>Lecanoromycetes</taxon>
        <taxon>OSLEUM clade</taxon>
        <taxon>Lecanoromycetidae</taxon>
        <taxon>Lecanorales</taxon>
        <taxon>Lecanorineae</taxon>
        <taxon>Stereocaulaceae</taxon>
        <taxon>Stereocaulon</taxon>
    </lineage>
</organism>
<name>A0ABR4ABF8_9LECA</name>
<evidence type="ECO:0000256" key="2">
    <source>
        <dbReference type="ARBA" id="ARBA00023180"/>
    </source>
</evidence>
<reference evidence="5 6" key="1">
    <citation type="submission" date="2024-09" db="EMBL/GenBank/DDBJ databases">
        <title>Rethinking Asexuality: The Enigmatic Case of Functional Sexual Genes in Lepraria (Stereocaulaceae).</title>
        <authorList>
            <person name="Doellman M."/>
            <person name="Sun Y."/>
            <person name="Barcenas-Pena A."/>
            <person name="Lumbsch H.T."/>
            <person name="Grewe F."/>
        </authorList>
    </citation>
    <scope>NUCLEOTIDE SEQUENCE [LARGE SCALE GENOMIC DNA]</scope>
    <source>
        <strain evidence="5 6">Mercado 3170</strain>
    </source>
</reference>
<comment type="similarity">
    <text evidence="1">Belongs to the GMC oxidoreductase family.</text>
</comment>
<evidence type="ECO:0000259" key="4">
    <source>
        <dbReference type="PROSITE" id="PS00624"/>
    </source>
</evidence>